<dbReference type="PANTHER" id="PTHR35191">
    <property type="entry name" value="PROPHAGE SIDE TAIL FIBER PROTEIN HOMOLOG STFQ-RELATED"/>
    <property type="match status" value="1"/>
</dbReference>
<protein>
    <recommendedName>
        <fullName evidence="3">Pectate lyase superfamily protein domain-containing protein</fullName>
    </recommendedName>
</protein>
<sequence>MAGIPINSSHISGALGFVPAAKHDAALTGFSTAETPATNDNSARIATTAFVKLVVEALINAAPGALDTLNELAGALGNDPNFATTVTNLIATKAPLNNPALTGLPTAPTAAPGTNTTQVATTAFAQALASTLINGAPDTLDRFNKLAAAINNDPNFAATMATALGNRLRTDTAEQGLSAEHKTNGQANLGLGSAALAAIGTSGAKVPLLNGTNSWSGAQDFSSLVSITAASGGLEVGALGTANTPFIDFHSGAVPNDFDVRILASGGGGASGAGTLSVFADALRIEGRSSGVIDGTASVFTFRNTAPGFESRDEHQRYGNKRWATVATSEAETGASAGTNLSIRSYDDAGNLIGEVVNFNRASRVASFLVPIQSPGIAKYAATLAAARALRPTVAAVAVDAVVIAGRAAVNDGYGGTFAWTPGNQSANVTADTTSAIWVAPSFDLTGASGAYKRLAPHPGVIHADWFGAKADNSTDNLSAFNAAVAWAAFANVPQIHLSTGTYLTSAEITIGNGTSTMPSTVQGITFVGSGTPNFAGTTWVNYPSGKCTTVRRTGAGGSVFKIAGPLQGWGFIDLIADANEAADYGLHMTSAQFGYCRNFIVLRARVRGHHGMAYANAGGFTPSLLNVDSLRNVFENCHILLANVADAEGVLCDGTMSTNFCFSRYINLVICFQTARGIGIRLRNCDNMRFDDVQFLNAGITSPNIVFDYTGNAVWPASNYFYGVEFGNNAIPCENWGTPDVLARPNALSCVAETNGGRVMFPSLPNLVNGDFPRLEPGGIHALGQSGPLPETIMCVPQIAGMYRVSYYFFTQIAGTGGTYQLKVKSNNTTGIQTHSSALVGATGGYAQDSFMLYCGPDSNITYEFLWDAVTGSAQYGLVIAIERIY</sequence>
<keyword evidence="2" id="KW-1185">Reference proteome</keyword>
<dbReference type="InterPro" id="IPR051934">
    <property type="entry name" value="Phage_Tail_Fiber_Structural"/>
</dbReference>
<dbReference type="SUPFAM" id="SSF51126">
    <property type="entry name" value="Pectin lyase-like"/>
    <property type="match status" value="1"/>
</dbReference>
<gene>
    <name evidence="1" type="ORF">PQU92_08305</name>
</gene>
<comment type="caution">
    <text evidence="1">The sequence shown here is derived from an EMBL/GenBank/DDBJ whole genome shotgun (WGS) entry which is preliminary data.</text>
</comment>
<dbReference type="PANTHER" id="PTHR35191:SF1">
    <property type="entry name" value="PROPHAGE SIDE TAIL FIBER PROTEIN HOMOLOG STFQ-RELATED"/>
    <property type="match status" value="1"/>
</dbReference>
<name>A0ABT5HT81_9CAUL</name>
<proteinExistence type="predicted"/>
<dbReference type="EMBL" id="JAQQKX010000005">
    <property type="protein sequence ID" value="MDC7683276.1"/>
    <property type="molecule type" value="Genomic_DNA"/>
</dbReference>
<evidence type="ECO:0008006" key="3">
    <source>
        <dbReference type="Google" id="ProtNLM"/>
    </source>
</evidence>
<dbReference type="InterPro" id="IPR012334">
    <property type="entry name" value="Pectin_lyas_fold"/>
</dbReference>
<evidence type="ECO:0000313" key="1">
    <source>
        <dbReference type="EMBL" id="MDC7683276.1"/>
    </source>
</evidence>
<evidence type="ECO:0000313" key="2">
    <source>
        <dbReference type="Proteomes" id="UP001214854"/>
    </source>
</evidence>
<dbReference type="Gene3D" id="2.160.20.10">
    <property type="entry name" value="Single-stranded right-handed beta-helix, Pectin lyase-like"/>
    <property type="match status" value="1"/>
</dbReference>
<dbReference type="RefSeq" id="WP_272747750.1">
    <property type="nucleotide sequence ID" value="NZ_JAQQKX010000005.1"/>
</dbReference>
<accession>A0ABT5HT81</accession>
<organism evidence="1 2">
    <name type="scientific">Asticcacaulis aquaticus</name>
    <dbReference type="NCBI Taxonomy" id="2984212"/>
    <lineage>
        <taxon>Bacteria</taxon>
        <taxon>Pseudomonadati</taxon>
        <taxon>Pseudomonadota</taxon>
        <taxon>Alphaproteobacteria</taxon>
        <taxon>Caulobacterales</taxon>
        <taxon>Caulobacteraceae</taxon>
        <taxon>Asticcacaulis</taxon>
    </lineage>
</organism>
<dbReference type="Proteomes" id="UP001214854">
    <property type="component" value="Unassembled WGS sequence"/>
</dbReference>
<reference evidence="1 2" key="1">
    <citation type="submission" date="2023-01" db="EMBL/GenBank/DDBJ databases">
        <title>Novel species of the genus Asticcacaulis isolated from rivers.</title>
        <authorList>
            <person name="Lu H."/>
        </authorList>
    </citation>
    <scope>NUCLEOTIDE SEQUENCE [LARGE SCALE GENOMIC DNA]</scope>
    <source>
        <strain evidence="1 2">BYS171W</strain>
    </source>
</reference>
<dbReference type="InterPro" id="IPR011050">
    <property type="entry name" value="Pectin_lyase_fold/virulence"/>
</dbReference>